<evidence type="ECO:0000313" key="1">
    <source>
        <dbReference type="EMBL" id="CAB5219969.1"/>
    </source>
</evidence>
<protein>
    <submittedName>
        <fullName evidence="1">Uncharacterized protein</fullName>
    </submittedName>
</protein>
<accession>A0A6J7WPQ8</accession>
<proteinExistence type="predicted"/>
<name>A0A6J7WPQ8_9CAUD</name>
<organism evidence="1">
    <name type="scientific">uncultured Caudovirales phage</name>
    <dbReference type="NCBI Taxonomy" id="2100421"/>
    <lineage>
        <taxon>Viruses</taxon>
        <taxon>Duplodnaviria</taxon>
        <taxon>Heunggongvirae</taxon>
        <taxon>Uroviricota</taxon>
        <taxon>Caudoviricetes</taxon>
        <taxon>Peduoviridae</taxon>
        <taxon>Maltschvirus</taxon>
        <taxon>Maltschvirus maltsch</taxon>
    </lineage>
</organism>
<reference evidence="1" key="1">
    <citation type="submission" date="2020-05" db="EMBL/GenBank/DDBJ databases">
        <authorList>
            <person name="Chiriac C."/>
            <person name="Salcher M."/>
            <person name="Ghai R."/>
            <person name="Kavagutti S V."/>
        </authorList>
    </citation>
    <scope>NUCLEOTIDE SEQUENCE</scope>
</reference>
<gene>
    <name evidence="1" type="ORF">UFOVP239_19</name>
</gene>
<dbReference type="EMBL" id="LR798278">
    <property type="protein sequence ID" value="CAB5219969.1"/>
    <property type="molecule type" value="Genomic_DNA"/>
</dbReference>
<sequence length="101" mass="11101">MHEILARLDQVIQKHLTRLIESHGTNVGLSVASNLGITLIAVSMLMIDRHGGDPDDFFDVLKREINEKFGHISSSLAANEAILNAMGKAEIEKASKNQPMH</sequence>